<feature type="active site" evidence="9">
    <location>
        <position position="124"/>
    </location>
</feature>
<evidence type="ECO:0000256" key="5">
    <source>
        <dbReference type="ARBA" id="ARBA00022750"/>
    </source>
</evidence>
<evidence type="ECO:0000256" key="4">
    <source>
        <dbReference type="ARBA" id="ARBA00022692"/>
    </source>
</evidence>
<keyword evidence="4 9" id="KW-0812">Transmembrane</keyword>
<proteinExistence type="inferred from homology"/>
<feature type="active site" evidence="9">
    <location>
        <position position="142"/>
    </location>
</feature>
<evidence type="ECO:0000313" key="12">
    <source>
        <dbReference type="EMBL" id="SHM62237.1"/>
    </source>
</evidence>
<feature type="transmembrane region" description="Helical" evidence="9">
    <location>
        <begin position="70"/>
        <end position="88"/>
    </location>
</feature>
<protein>
    <recommendedName>
        <fullName evidence="9">Lipoprotein signal peptidase</fullName>
        <ecNumber evidence="9">3.4.23.36</ecNumber>
    </recommendedName>
    <alternativeName>
        <fullName evidence="9">Prolipoprotein signal peptidase</fullName>
    </alternativeName>
    <alternativeName>
        <fullName evidence="9">Signal peptidase II</fullName>
        <shortName evidence="9">SPase II</shortName>
    </alternativeName>
</protein>
<reference evidence="12 13" key="1">
    <citation type="submission" date="2016-11" db="EMBL/GenBank/DDBJ databases">
        <authorList>
            <person name="Jaros S."/>
            <person name="Januszkiewicz K."/>
            <person name="Wedrychowicz H."/>
        </authorList>
    </citation>
    <scope>NUCLEOTIDE SEQUENCE [LARGE SCALE GENOMIC DNA]</scope>
    <source>
        <strain evidence="12 13">DSM 4740</strain>
    </source>
</reference>
<name>A0A1M7KBL0_9GAMM</name>
<comment type="similarity">
    <text evidence="1 9 10">Belongs to the peptidase A8 family.</text>
</comment>
<evidence type="ECO:0000313" key="14">
    <source>
        <dbReference type="Proteomes" id="UP000321726"/>
    </source>
</evidence>
<dbReference type="Proteomes" id="UP000321726">
    <property type="component" value="Unassembled WGS sequence"/>
</dbReference>
<feature type="transmembrane region" description="Helical" evidence="9">
    <location>
        <begin position="138"/>
        <end position="157"/>
    </location>
</feature>
<keyword evidence="7 9" id="KW-1133">Transmembrane helix</keyword>
<keyword evidence="6 9" id="KW-0378">Hydrolase</keyword>
<keyword evidence="14" id="KW-1185">Reference proteome</keyword>
<dbReference type="EMBL" id="FRCA01000010">
    <property type="protein sequence ID" value="SHM62237.1"/>
    <property type="molecule type" value="Genomic_DNA"/>
</dbReference>
<evidence type="ECO:0000256" key="10">
    <source>
        <dbReference type="RuleBase" id="RU004181"/>
    </source>
</evidence>
<evidence type="ECO:0000256" key="9">
    <source>
        <dbReference type="HAMAP-Rule" id="MF_00161"/>
    </source>
</evidence>
<evidence type="ECO:0000313" key="11">
    <source>
        <dbReference type="EMBL" id="GEN24947.1"/>
    </source>
</evidence>
<dbReference type="Proteomes" id="UP000184123">
    <property type="component" value="Unassembled WGS sequence"/>
</dbReference>
<dbReference type="PANTHER" id="PTHR33695:SF1">
    <property type="entry name" value="LIPOPROTEIN SIGNAL PEPTIDASE"/>
    <property type="match status" value="1"/>
</dbReference>
<evidence type="ECO:0000313" key="13">
    <source>
        <dbReference type="Proteomes" id="UP000184123"/>
    </source>
</evidence>
<accession>A0A1M7KBL0</accession>
<dbReference type="STRING" id="44933.SAMN05660971_03418"/>
<evidence type="ECO:0000256" key="7">
    <source>
        <dbReference type="ARBA" id="ARBA00022989"/>
    </source>
</evidence>
<keyword evidence="11" id="KW-0449">Lipoprotein</keyword>
<comment type="pathway">
    <text evidence="9">Protein modification; lipoprotein biosynthesis (signal peptide cleavage).</text>
</comment>
<organism evidence="12 13">
    <name type="scientific">Halomonas cupida</name>
    <dbReference type="NCBI Taxonomy" id="44933"/>
    <lineage>
        <taxon>Bacteria</taxon>
        <taxon>Pseudomonadati</taxon>
        <taxon>Pseudomonadota</taxon>
        <taxon>Gammaproteobacteria</taxon>
        <taxon>Oceanospirillales</taxon>
        <taxon>Halomonadaceae</taxon>
        <taxon>Halomonas</taxon>
    </lineage>
</organism>
<evidence type="ECO:0000256" key="6">
    <source>
        <dbReference type="ARBA" id="ARBA00022801"/>
    </source>
</evidence>
<dbReference type="PANTHER" id="PTHR33695">
    <property type="entry name" value="LIPOPROTEIN SIGNAL PEPTIDASE"/>
    <property type="match status" value="1"/>
</dbReference>
<dbReference type="PRINTS" id="PR00781">
    <property type="entry name" value="LIPOSIGPTASE"/>
</dbReference>
<dbReference type="InterPro" id="IPR001872">
    <property type="entry name" value="Peptidase_A8"/>
</dbReference>
<comment type="function">
    <text evidence="9">This protein specifically catalyzes the removal of signal peptides from prolipoproteins.</text>
</comment>
<comment type="catalytic activity">
    <reaction evidence="9">
        <text>Release of signal peptides from bacterial membrane prolipoproteins. Hydrolyzes -Xaa-Yaa-Zaa-|-(S,diacylglyceryl)Cys-, in which Xaa is hydrophobic (preferably Leu), and Yaa (Ala or Ser) and Zaa (Gly or Ala) have small, neutral side chains.</text>
        <dbReference type="EC" id="3.4.23.36"/>
    </reaction>
</comment>
<sequence>MSVLQKGRSSHRWPWFTVASSIVLSDQIIKELVHSLMPFGQVIPITPFFNWIHVGNTGAAFSFLADAGGWQRYLFIGLALVVVAVLMVQLCKPISRLESLSYSLFMGGAIGNAIDRLARGYVVDYLDIYWREWHWPAFNLADIALFAGVLVFAMAAWREVPAAKQPE</sequence>
<dbReference type="RefSeq" id="WP_073436425.1">
    <property type="nucleotide sequence ID" value="NZ_BJXU01000120.1"/>
</dbReference>
<reference evidence="11 14" key="2">
    <citation type="submission" date="2019-07" db="EMBL/GenBank/DDBJ databases">
        <title>Whole genome shotgun sequence of Halomonas cupida NBRC 102219.</title>
        <authorList>
            <person name="Hosoyama A."/>
            <person name="Uohara A."/>
            <person name="Ohji S."/>
            <person name="Ichikawa N."/>
        </authorList>
    </citation>
    <scope>NUCLEOTIDE SEQUENCE [LARGE SCALE GENOMIC DNA]</scope>
    <source>
        <strain evidence="11 14">NBRC 102219</strain>
    </source>
</reference>
<comment type="caution">
    <text evidence="9">Lacks conserved residue(s) required for the propagation of feature annotation.</text>
</comment>
<keyword evidence="5 9" id="KW-0064">Aspartyl protease</keyword>
<evidence type="ECO:0000256" key="3">
    <source>
        <dbReference type="ARBA" id="ARBA00022670"/>
    </source>
</evidence>
<evidence type="ECO:0000256" key="8">
    <source>
        <dbReference type="ARBA" id="ARBA00023136"/>
    </source>
</evidence>
<keyword evidence="2 9" id="KW-1003">Cell membrane</keyword>
<dbReference type="Pfam" id="PF01252">
    <property type="entry name" value="Peptidase_A8"/>
    <property type="match status" value="1"/>
</dbReference>
<keyword evidence="8 9" id="KW-0472">Membrane</keyword>
<dbReference type="GO" id="GO:0004190">
    <property type="term" value="F:aspartic-type endopeptidase activity"/>
    <property type="evidence" value="ECO:0007669"/>
    <property type="project" value="UniProtKB-UniRule"/>
</dbReference>
<dbReference type="AlphaFoldDB" id="A0A1M7KBL0"/>
<dbReference type="UniPathway" id="UPA00665"/>
<dbReference type="EC" id="3.4.23.36" evidence="9"/>
<dbReference type="GO" id="GO:0005886">
    <property type="term" value="C:plasma membrane"/>
    <property type="evidence" value="ECO:0007669"/>
    <property type="project" value="UniProtKB-SubCell"/>
</dbReference>
<evidence type="ECO:0000256" key="2">
    <source>
        <dbReference type="ARBA" id="ARBA00022475"/>
    </source>
</evidence>
<dbReference type="EMBL" id="BJXU01000120">
    <property type="protein sequence ID" value="GEN24947.1"/>
    <property type="molecule type" value="Genomic_DNA"/>
</dbReference>
<comment type="subcellular location">
    <subcellularLocation>
        <location evidence="9">Cell membrane</location>
        <topology evidence="9">Multi-pass membrane protein</topology>
    </subcellularLocation>
</comment>
<dbReference type="OrthoDB" id="9810259at2"/>
<dbReference type="HAMAP" id="MF_00161">
    <property type="entry name" value="LspA"/>
    <property type="match status" value="1"/>
</dbReference>
<dbReference type="GO" id="GO:0006508">
    <property type="term" value="P:proteolysis"/>
    <property type="evidence" value="ECO:0007669"/>
    <property type="project" value="UniProtKB-KW"/>
</dbReference>
<keyword evidence="3 9" id="KW-0645">Protease</keyword>
<evidence type="ECO:0000256" key="1">
    <source>
        <dbReference type="ARBA" id="ARBA00006139"/>
    </source>
</evidence>
<dbReference type="NCBIfam" id="TIGR00077">
    <property type="entry name" value="lspA"/>
    <property type="match status" value="1"/>
</dbReference>
<gene>
    <name evidence="9" type="primary">lspA</name>
    <name evidence="11" type="synonym">lspA_2</name>
    <name evidence="11" type="ORF">HCU01_28960</name>
    <name evidence="12" type="ORF">SAMN05660971_03418</name>
</gene>